<dbReference type="RefSeq" id="XP_009530072.1">
    <property type="nucleotide sequence ID" value="XM_009531777.1"/>
</dbReference>
<feature type="non-terminal residue" evidence="1">
    <location>
        <position position="1"/>
    </location>
</feature>
<dbReference type="EMBL" id="JH159155">
    <property type="protein sequence ID" value="EGZ16323.1"/>
    <property type="molecule type" value="Genomic_DNA"/>
</dbReference>
<feature type="non-terminal residue" evidence="1">
    <location>
        <position position="108"/>
    </location>
</feature>
<evidence type="ECO:0000313" key="1">
    <source>
        <dbReference type="EMBL" id="EGZ16323.1"/>
    </source>
</evidence>
<reference evidence="1 2" key="1">
    <citation type="journal article" date="2006" name="Science">
        <title>Phytophthora genome sequences uncover evolutionary origins and mechanisms of pathogenesis.</title>
        <authorList>
            <person name="Tyler B.M."/>
            <person name="Tripathy S."/>
            <person name="Zhang X."/>
            <person name="Dehal P."/>
            <person name="Jiang R.H."/>
            <person name="Aerts A."/>
            <person name="Arredondo F.D."/>
            <person name="Baxter L."/>
            <person name="Bensasson D."/>
            <person name="Beynon J.L."/>
            <person name="Chapman J."/>
            <person name="Damasceno C.M."/>
            <person name="Dorrance A.E."/>
            <person name="Dou D."/>
            <person name="Dickerman A.W."/>
            <person name="Dubchak I.L."/>
            <person name="Garbelotto M."/>
            <person name="Gijzen M."/>
            <person name="Gordon S.G."/>
            <person name="Govers F."/>
            <person name="Grunwald N.J."/>
            <person name="Huang W."/>
            <person name="Ivors K.L."/>
            <person name="Jones R.W."/>
            <person name="Kamoun S."/>
            <person name="Krampis K."/>
            <person name="Lamour K.H."/>
            <person name="Lee M.K."/>
            <person name="McDonald W.H."/>
            <person name="Medina M."/>
            <person name="Meijer H.J."/>
            <person name="Nordberg E.K."/>
            <person name="Maclean D.J."/>
            <person name="Ospina-Giraldo M.D."/>
            <person name="Morris P.F."/>
            <person name="Phuntumart V."/>
            <person name="Putnam N.H."/>
            <person name="Rash S."/>
            <person name="Rose J.K."/>
            <person name="Sakihama Y."/>
            <person name="Salamov A.A."/>
            <person name="Savidor A."/>
            <person name="Scheuring C.F."/>
            <person name="Smith B.M."/>
            <person name="Sobral B.W."/>
            <person name="Terry A."/>
            <person name="Torto-Alalibo T.A."/>
            <person name="Win J."/>
            <person name="Xu Z."/>
            <person name="Zhang H."/>
            <person name="Grigoriev I.V."/>
            <person name="Rokhsar D.S."/>
            <person name="Boore J.L."/>
        </authorList>
    </citation>
    <scope>NUCLEOTIDE SEQUENCE [LARGE SCALE GENOMIC DNA]</scope>
    <source>
        <strain evidence="1 2">P6497</strain>
    </source>
</reference>
<dbReference type="GeneID" id="20652971"/>
<dbReference type="InParanoid" id="G4ZPL1"/>
<proteinExistence type="predicted"/>
<dbReference type="AlphaFoldDB" id="G4ZPL1"/>
<sequence>WFQDAEIVLERLEQHMPDTLIATVTTSFTVSKRTLHNVFPNLCSSYVDEEKSKKDFILDNLLGQRIVMSGWVRFQWDCIFGHFTGITDESDMLTPMLCVVGDLEDVSV</sequence>
<dbReference type="KEGG" id="psoj:PHYSODRAFT_452112"/>
<keyword evidence="2" id="KW-1185">Reference proteome</keyword>
<protein>
    <submittedName>
        <fullName evidence="1">Uncharacterized protein</fullName>
    </submittedName>
</protein>
<gene>
    <name evidence="1" type="ORF">PHYSODRAFT_452112</name>
</gene>
<name>G4ZPL1_PHYSP</name>
<evidence type="ECO:0000313" key="2">
    <source>
        <dbReference type="Proteomes" id="UP000002640"/>
    </source>
</evidence>
<organism evidence="1 2">
    <name type="scientific">Phytophthora sojae (strain P6497)</name>
    <name type="common">Soybean stem and root rot agent</name>
    <name type="synonym">Phytophthora megasperma f. sp. glycines</name>
    <dbReference type="NCBI Taxonomy" id="1094619"/>
    <lineage>
        <taxon>Eukaryota</taxon>
        <taxon>Sar</taxon>
        <taxon>Stramenopiles</taxon>
        <taxon>Oomycota</taxon>
        <taxon>Peronosporomycetes</taxon>
        <taxon>Peronosporales</taxon>
        <taxon>Peronosporaceae</taxon>
        <taxon>Phytophthora</taxon>
    </lineage>
</organism>
<accession>G4ZPL1</accession>
<dbReference type="Proteomes" id="UP000002640">
    <property type="component" value="Unassembled WGS sequence"/>
</dbReference>